<dbReference type="SUPFAM" id="SSF110296">
    <property type="entry name" value="Oligoxyloglucan reducing end-specific cellobiohydrolase"/>
    <property type="match status" value="1"/>
</dbReference>
<organism evidence="2 3">
    <name type="scientific">Flavisolibacter ginsengisoli DSM 18119</name>
    <dbReference type="NCBI Taxonomy" id="1121884"/>
    <lineage>
        <taxon>Bacteria</taxon>
        <taxon>Pseudomonadati</taxon>
        <taxon>Bacteroidota</taxon>
        <taxon>Chitinophagia</taxon>
        <taxon>Chitinophagales</taxon>
        <taxon>Chitinophagaceae</taxon>
        <taxon>Flavisolibacter</taxon>
    </lineage>
</organism>
<feature type="region of interest" description="Disordered" evidence="1">
    <location>
        <begin position="614"/>
        <end position="637"/>
    </location>
</feature>
<dbReference type="AlphaFoldDB" id="A0A1M4W010"/>
<evidence type="ECO:0000256" key="1">
    <source>
        <dbReference type="SAM" id="MobiDB-lite"/>
    </source>
</evidence>
<evidence type="ECO:0000313" key="2">
    <source>
        <dbReference type="EMBL" id="SHE74634.1"/>
    </source>
</evidence>
<feature type="compositionally biased region" description="Polar residues" evidence="1">
    <location>
        <begin position="614"/>
        <end position="633"/>
    </location>
</feature>
<proteinExistence type="predicted"/>
<name>A0A1M4W010_9BACT</name>
<accession>A0A1M4W010</accession>
<dbReference type="Gene3D" id="2.130.10.10">
    <property type="entry name" value="YVTN repeat-like/Quinoprotein amine dehydrogenase"/>
    <property type="match status" value="3"/>
</dbReference>
<dbReference type="NCBIfam" id="TIGR04183">
    <property type="entry name" value="Por_Secre_tail"/>
    <property type="match status" value="1"/>
</dbReference>
<dbReference type="InterPro" id="IPR015943">
    <property type="entry name" value="WD40/YVTN_repeat-like_dom_sf"/>
</dbReference>
<sequence length="999" mass="108205">MKTFLISVLTILLLVILCLPHPRSKQSKIAGIMDMGEEEVEASYAGERARYEFDMLKDPITGLIPQNIHEKELLFAKGLPVREATGIQFRMDALNNYIAAGPNNVGGRTRALAYDLRYDGSTNKVIISGSVSGGIMRSTDGGANWTRVSPENDIHNVTAVVQDPRPGFQDIWYAGGGEPIGNSTGIIALTQYLGWGIWKSVNNGASWTKLSLTNFTDIPGNGASGTALELFDHPFDFVHKLSVNPVNGDLYIAAHRRLIRSKDGGASFQAVFGGTTGATPENGQMDVAITNAGRIFLAVNGGFQDVGLRGVWVSNSGDLATYSHIAGGQTLNVDSIPGWRGNAYDFLSGTTYNSRRILLSLAPSNQNVAYVLYENGLLSDNGQSEGDLFRLDINGNTFSWTNRSANMPDFPGGNFAGVDPYSVQEGYDMCITIKPTDPNFVILGGTNLYRSTDGFASTSNSSWIGGYRQDDITTQNPAIYPNSHPDMHNFAFNPSNVNEGLSADDGGLHKTTNIAAASVTWSVVNNYQTLQYYYVAIDPTRGKNNFAGGAQDNGTTVRDQTGLFGTPVADSNNHRILSGGGDGNSVGFSNITGSTQYIYYGIQNGRLRRTPFPTLNSSTEIRPANLTSSTDPPTESDFGEFVTNFKLDPDNTEDLYYVNFNRLFRTTKASTVSTNSGWTELTGVAQAINAANATGGRNIRIRAMAFSRGLYNSNHCMYIGTTPDLDATTNVRQGKIFRIDDPRNFPATGTPVDITPAGLAGNVQNIAVNPNNDNEIIAVVSNYGAVGIWWTNNAKTASPTWKNAEGNLTLPSIRSCMIVVKKDAGNNPVTEYYVGTSVGLYSAVNIEAGLLSGTPPTWQREGDNILNFAVVQSLAYRSLDNVMVVGTHGNGMYYTNLGTANFTGDVGTGFDPVNNDTGFITKVFPTITTDHVYYQVGNIATIKKMTIQVHNSGGQMMISRESAYTNGDIDLSRFSKGVYYLMLNTNDGRHRYVQKLIKR</sequence>
<gene>
    <name evidence="2" type="ORF">SAMN02745131_01038</name>
</gene>
<dbReference type="EMBL" id="FQUU01000003">
    <property type="protein sequence ID" value="SHE74634.1"/>
    <property type="molecule type" value="Genomic_DNA"/>
</dbReference>
<keyword evidence="3" id="KW-1185">Reference proteome</keyword>
<dbReference type="STRING" id="1121884.SAMN02745131_01038"/>
<evidence type="ECO:0000313" key="3">
    <source>
        <dbReference type="Proteomes" id="UP000184048"/>
    </source>
</evidence>
<dbReference type="InterPro" id="IPR026444">
    <property type="entry name" value="Secre_tail"/>
</dbReference>
<dbReference type="RefSeq" id="WP_175546019.1">
    <property type="nucleotide sequence ID" value="NZ_FQUU01000003.1"/>
</dbReference>
<dbReference type="Proteomes" id="UP000184048">
    <property type="component" value="Unassembled WGS sequence"/>
</dbReference>
<protein>
    <submittedName>
        <fullName evidence="2">Por secretion system C-terminal sorting domain-containing protein</fullName>
    </submittedName>
</protein>
<reference evidence="2 3" key="1">
    <citation type="submission" date="2016-11" db="EMBL/GenBank/DDBJ databases">
        <authorList>
            <person name="Jaros S."/>
            <person name="Januszkiewicz K."/>
            <person name="Wedrychowicz H."/>
        </authorList>
    </citation>
    <scope>NUCLEOTIDE SEQUENCE [LARGE SCALE GENOMIC DNA]</scope>
    <source>
        <strain evidence="2 3">DSM 18119</strain>
    </source>
</reference>